<dbReference type="PANTHER" id="PTHR13954:SF6">
    <property type="entry name" value="NON-SPECIFIC SERINE_THREONINE PROTEIN KINASE"/>
    <property type="match status" value="1"/>
</dbReference>
<evidence type="ECO:0000256" key="5">
    <source>
        <dbReference type="ARBA" id="ARBA00022741"/>
    </source>
</evidence>
<dbReference type="GO" id="GO:1990604">
    <property type="term" value="C:IRE1-TRAF2-ASK1 complex"/>
    <property type="evidence" value="ECO:0007669"/>
    <property type="project" value="TreeGrafter"/>
</dbReference>
<dbReference type="AlphaFoldDB" id="A0AA88J1C3"/>
<evidence type="ECO:0000313" key="10">
    <source>
        <dbReference type="EMBL" id="GMN59121.1"/>
    </source>
</evidence>
<dbReference type="FunFam" id="3.30.200.20:FF:000077">
    <property type="entry name" value="Putative Serine/threonine-protein kinase/endoribonuclease IRE1"/>
    <property type="match status" value="1"/>
</dbReference>
<evidence type="ECO:0000256" key="2">
    <source>
        <dbReference type="ARBA" id="ARBA00022527"/>
    </source>
</evidence>
<name>A0AA88J1C3_FICCA</name>
<dbReference type="InterPro" id="IPR000719">
    <property type="entry name" value="Prot_kinase_dom"/>
</dbReference>
<dbReference type="InterPro" id="IPR008271">
    <property type="entry name" value="Ser/Thr_kinase_AS"/>
</dbReference>
<dbReference type="PROSITE" id="PS50011">
    <property type="entry name" value="PROTEIN_KINASE_DOM"/>
    <property type="match status" value="1"/>
</dbReference>
<dbReference type="SMART" id="SM00220">
    <property type="entry name" value="S_TKc"/>
    <property type="match status" value="1"/>
</dbReference>
<keyword evidence="3" id="KW-0808">Transferase</keyword>
<dbReference type="PROSITE" id="PS51392">
    <property type="entry name" value="KEN"/>
    <property type="match status" value="1"/>
</dbReference>
<comment type="caution">
    <text evidence="10">The sequence shown here is derived from an EMBL/GenBank/DDBJ whole genome shotgun (WGS) entry which is preliminary data.</text>
</comment>
<dbReference type="InterPro" id="IPR045133">
    <property type="entry name" value="IRE1/2-like"/>
</dbReference>
<keyword evidence="7" id="KW-0067">ATP-binding</keyword>
<dbReference type="PROSITE" id="PS00108">
    <property type="entry name" value="PROTEIN_KINASE_ST"/>
    <property type="match status" value="1"/>
</dbReference>
<accession>A0AA88J1C3</accession>
<reference evidence="10" key="1">
    <citation type="submission" date="2023-07" db="EMBL/GenBank/DDBJ databases">
        <title>draft genome sequence of fig (Ficus carica).</title>
        <authorList>
            <person name="Takahashi T."/>
            <person name="Nishimura K."/>
        </authorList>
    </citation>
    <scope>NUCLEOTIDE SEQUENCE</scope>
</reference>
<dbReference type="EMBL" id="BTGU01000084">
    <property type="protein sequence ID" value="GMN59121.1"/>
    <property type="molecule type" value="Genomic_DNA"/>
</dbReference>
<dbReference type="GO" id="GO:0006397">
    <property type="term" value="P:mRNA processing"/>
    <property type="evidence" value="ECO:0007669"/>
    <property type="project" value="InterPro"/>
</dbReference>
<organism evidence="10 11">
    <name type="scientific">Ficus carica</name>
    <name type="common">Common fig</name>
    <dbReference type="NCBI Taxonomy" id="3494"/>
    <lineage>
        <taxon>Eukaryota</taxon>
        <taxon>Viridiplantae</taxon>
        <taxon>Streptophyta</taxon>
        <taxon>Embryophyta</taxon>
        <taxon>Tracheophyta</taxon>
        <taxon>Spermatophyta</taxon>
        <taxon>Magnoliopsida</taxon>
        <taxon>eudicotyledons</taxon>
        <taxon>Gunneridae</taxon>
        <taxon>Pentapetalae</taxon>
        <taxon>rosids</taxon>
        <taxon>fabids</taxon>
        <taxon>Rosales</taxon>
        <taxon>Moraceae</taxon>
        <taxon>Ficeae</taxon>
        <taxon>Ficus</taxon>
    </lineage>
</organism>
<keyword evidence="2" id="KW-0723">Serine/threonine-protein kinase</keyword>
<keyword evidence="5" id="KW-0547">Nucleotide-binding</keyword>
<evidence type="ECO:0000256" key="4">
    <source>
        <dbReference type="ARBA" id="ARBA00022729"/>
    </source>
</evidence>
<evidence type="ECO:0000259" key="9">
    <source>
        <dbReference type="PROSITE" id="PS51392"/>
    </source>
</evidence>
<keyword evidence="4" id="KW-0732">Signal</keyword>
<dbReference type="InterPro" id="IPR038357">
    <property type="entry name" value="KEN_sf"/>
</dbReference>
<dbReference type="Pfam" id="PF06479">
    <property type="entry name" value="Ribonuc_2-5A"/>
    <property type="match status" value="1"/>
</dbReference>
<dbReference type="Pfam" id="PF00069">
    <property type="entry name" value="Pkinase"/>
    <property type="match status" value="2"/>
</dbReference>
<evidence type="ECO:0000256" key="7">
    <source>
        <dbReference type="ARBA" id="ARBA00022840"/>
    </source>
</evidence>
<dbReference type="GO" id="GO:0005524">
    <property type="term" value="F:ATP binding"/>
    <property type="evidence" value="ECO:0007669"/>
    <property type="project" value="UniProtKB-KW"/>
</dbReference>
<dbReference type="InterPro" id="IPR010513">
    <property type="entry name" value="KEN_dom"/>
</dbReference>
<dbReference type="Gene3D" id="1.10.510.10">
    <property type="entry name" value="Transferase(Phosphotransferase) domain 1"/>
    <property type="match status" value="2"/>
</dbReference>
<dbReference type="SMART" id="SM00580">
    <property type="entry name" value="PUG"/>
    <property type="match status" value="1"/>
</dbReference>
<proteinExistence type="predicted"/>
<dbReference type="Gene3D" id="1.20.1440.180">
    <property type="entry name" value="KEN domain"/>
    <property type="match status" value="1"/>
</dbReference>
<evidence type="ECO:0000256" key="1">
    <source>
        <dbReference type="ARBA" id="ARBA00012513"/>
    </source>
</evidence>
<dbReference type="EC" id="2.7.11.1" evidence="1"/>
<dbReference type="GO" id="GO:0036498">
    <property type="term" value="P:IRE1-mediated unfolded protein response"/>
    <property type="evidence" value="ECO:0007669"/>
    <property type="project" value="TreeGrafter"/>
</dbReference>
<evidence type="ECO:0000259" key="8">
    <source>
        <dbReference type="PROSITE" id="PS50011"/>
    </source>
</evidence>
<dbReference type="Proteomes" id="UP001187192">
    <property type="component" value="Unassembled WGS sequence"/>
</dbReference>
<sequence length="479" mass="55320">MREILLNQVKEGSNSNSEVVSDENWRPVSENLSVNKAIEIGKSGNGTVVYEGFYGGRSVAVKRLLRSHLKVNHDEINLLRESHHHPNIVMYYGHEVDRDFVYLVMELCACDLDDLIQMSSAEKFESVEKDDDDQEDGMEKDEYVIVKKKPIVDTKPVDVYPDDRSEKLRSILGDVKLWEESNGRPSPLLLKLMRDMINGLVHLHDLDIIHRDLKPHNILISKETSNLCAKLSDMGLSRLLENKSTLNCGTSGWTAPEKLTGGRQKREMDMFSLGCVLFYCVTRGWHPFGDDDERDRNIRDKYIKNLNLIQDFPEAFDLIPSLLENELEKRPKADKVSCHPLFWDSEKRLPFLSDTIDQVSKNSVLSKALEDTAHTVLGTKRILGIKTVLGWNNKVDNKIYVKGEYDFSRVSNLLRLIQYMFNNHEQLPQDIQKLVRPSYEGIDDYFTSRFPKLLIQVYKVVDKYCKEEKHFSKYFTVAN</sequence>
<evidence type="ECO:0000313" key="11">
    <source>
        <dbReference type="Proteomes" id="UP001187192"/>
    </source>
</evidence>
<dbReference type="InterPro" id="IPR011009">
    <property type="entry name" value="Kinase-like_dom_sf"/>
</dbReference>
<dbReference type="PANTHER" id="PTHR13954">
    <property type="entry name" value="IRE1-RELATED"/>
    <property type="match status" value="1"/>
</dbReference>
<gene>
    <name evidence="10" type="ORF">TIFTF001_028219</name>
</gene>
<dbReference type="GO" id="GO:0004521">
    <property type="term" value="F:RNA endonuclease activity"/>
    <property type="evidence" value="ECO:0007669"/>
    <property type="project" value="InterPro"/>
</dbReference>
<dbReference type="GO" id="GO:0004674">
    <property type="term" value="F:protein serine/threonine kinase activity"/>
    <property type="evidence" value="ECO:0007669"/>
    <property type="project" value="UniProtKB-KW"/>
</dbReference>
<keyword evidence="11" id="KW-1185">Reference proteome</keyword>
<dbReference type="SUPFAM" id="SSF56112">
    <property type="entry name" value="Protein kinase-like (PK-like)"/>
    <property type="match status" value="1"/>
</dbReference>
<evidence type="ECO:0000256" key="6">
    <source>
        <dbReference type="ARBA" id="ARBA00022777"/>
    </source>
</evidence>
<evidence type="ECO:0000256" key="3">
    <source>
        <dbReference type="ARBA" id="ARBA00022679"/>
    </source>
</evidence>
<feature type="domain" description="KEN" evidence="9">
    <location>
        <begin position="345"/>
        <end position="477"/>
    </location>
</feature>
<dbReference type="GO" id="GO:0051082">
    <property type="term" value="F:unfolded protein binding"/>
    <property type="evidence" value="ECO:0007669"/>
    <property type="project" value="TreeGrafter"/>
</dbReference>
<protein>
    <recommendedName>
        <fullName evidence="1">non-specific serine/threonine protein kinase</fullName>
        <ecNumber evidence="1">2.7.11.1</ecNumber>
    </recommendedName>
</protein>
<keyword evidence="6" id="KW-0418">Kinase</keyword>
<feature type="domain" description="Protein kinase" evidence="8">
    <location>
        <begin position="34"/>
        <end position="342"/>
    </location>
</feature>